<dbReference type="OrthoDB" id="124041at2759"/>
<organism evidence="1 2">
    <name type="scientific">Dibothriocephalus latus</name>
    <name type="common">Fish tapeworm</name>
    <name type="synonym">Diphyllobothrium latum</name>
    <dbReference type="NCBI Taxonomy" id="60516"/>
    <lineage>
        <taxon>Eukaryota</taxon>
        <taxon>Metazoa</taxon>
        <taxon>Spiralia</taxon>
        <taxon>Lophotrochozoa</taxon>
        <taxon>Platyhelminthes</taxon>
        <taxon>Cestoda</taxon>
        <taxon>Eucestoda</taxon>
        <taxon>Diphyllobothriidea</taxon>
        <taxon>Diphyllobothriidae</taxon>
        <taxon>Dibothriocephalus</taxon>
    </lineage>
</organism>
<accession>A0A3P6SB41</accession>
<keyword evidence="2" id="KW-1185">Reference proteome</keyword>
<protein>
    <submittedName>
        <fullName evidence="1">Uncharacterized protein</fullName>
    </submittedName>
</protein>
<name>A0A3P6SB41_DIBLA</name>
<gene>
    <name evidence="1" type="ORF">DILT_LOCUS1937</name>
</gene>
<feature type="non-terminal residue" evidence="1">
    <location>
        <position position="51"/>
    </location>
</feature>
<sequence length="51" mass="5645">MADNTFAEAFARKRILPQQQGQSDFSFEDEKGARAGLNYQSLVPATGKPRT</sequence>
<dbReference type="EMBL" id="UYRU01017404">
    <property type="protein sequence ID" value="VDK52844.1"/>
    <property type="molecule type" value="Genomic_DNA"/>
</dbReference>
<proteinExistence type="predicted"/>
<dbReference type="AlphaFoldDB" id="A0A3P6SB41"/>
<reference evidence="1 2" key="1">
    <citation type="submission" date="2018-11" db="EMBL/GenBank/DDBJ databases">
        <authorList>
            <consortium name="Pathogen Informatics"/>
        </authorList>
    </citation>
    <scope>NUCLEOTIDE SEQUENCE [LARGE SCALE GENOMIC DNA]</scope>
</reference>
<evidence type="ECO:0000313" key="2">
    <source>
        <dbReference type="Proteomes" id="UP000281553"/>
    </source>
</evidence>
<dbReference type="Proteomes" id="UP000281553">
    <property type="component" value="Unassembled WGS sequence"/>
</dbReference>
<evidence type="ECO:0000313" key="1">
    <source>
        <dbReference type="EMBL" id="VDK52844.1"/>
    </source>
</evidence>